<accession>A0A8T0D4T8</accession>
<name>A0A8T0D4T8_9TREM</name>
<keyword evidence="2" id="KW-1185">Reference proteome</keyword>
<protein>
    <submittedName>
        <fullName evidence="1">Uncharacterized protein</fullName>
    </submittedName>
</protein>
<organism evidence="1 2">
    <name type="scientific">Paragonimus westermani</name>
    <dbReference type="NCBI Taxonomy" id="34504"/>
    <lineage>
        <taxon>Eukaryota</taxon>
        <taxon>Metazoa</taxon>
        <taxon>Spiralia</taxon>
        <taxon>Lophotrochozoa</taxon>
        <taxon>Platyhelminthes</taxon>
        <taxon>Trematoda</taxon>
        <taxon>Digenea</taxon>
        <taxon>Plagiorchiida</taxon>
        <taxon>Troglotremata</taxon>
        <taxon>Troglotrematidae</taxon>
        <taxon>Paragonimus</taxon>
    </lineage>
</organism>
<comment type="caution">
    <text evidence="1">The sequence shown here is derived from an EMBL/GenBank/DDBJ whole genome shotgun (WGS) entry which is preliminary data.</text>
</comment>
<evidence type="ECO:0000313" key="1">
    <source>
        <dbReference type="EMBL" id="KAF8562865.1"/>
    </source>
</evidence>
<dbReference type="AlphaFoldDB" id="A0A8T0D4T8"/>
<sequence length="34" mass="3935">MKELLHLSIHVAVEQNYFVRRRLTGNGLSSHTNI</sequence>
<proteinExistence type="predicted"/>
<evidence type="ECO:0000313" key="2">
    <source>
        <dbReference type="Proteomes" id="UP000699462"/>
    </source>
</evidence>
<dbReference type="Proteomes" id="UP000699462">
    <property type="component" value="Unassembled WGS sequence"/>
</dbReference>
<dbReference type="EMBL" id="JTDF01016429">
    <property type="protein sequence ID" value="KAF8562865.1"/>
    <property type="molecule type" value="Genomic_DNA"/>
</dbReference>
<reference evidence="1 2" key="1">
    <citation type="submission" date="2019-07" db="EMBL/GenBank/DDBJ databases">
        <title>Annotation for the trematode Paragonimus westermani.</title>
        <authorList>
            <person name="Choi Y.-J."/>
        </authorList>
    </citation>
    <scope>NUCLEOTIDE SEQUENCE [LARGE SCALE GENOMIC DNA]</scope>
    <source>
        <strain evidence="1">180907_Pwestermani</strain>
    </source>
</reference>
<gene>
    <name evidence="1" type="ORF">P879_11516</name>
</gene>